<comment type="caution">
    <text evidence="11">The sequence shown here is derived from an EMBL/GenBank/DDBJ whole genome shotgun (WGS) entry which is preliminary data.</text>
</comment>
<evidence type="ECO:0000313" key="11">
    <source>
        <dbReference type="EMBL" id="OBZ89683.1"/>
    </source>
</evidence>
<evidence type="ECO:0000256" key="5">
    <source>
        <dbReference type="ARBA" id="ARBA00022692"/>
    </source>
</evidence>
<dbReference type="FunCoup" id="A0A1C7NKL4">
    <property type="interactions" value="313"/>
</dbReference>
<evidence type="ECO:0000256" key="8">
    <source>
        <dbReference type="ARBA" id="ARBA00023114"/>
    </source>
</evidence>
<dbReference type="GO" id="GO:0046930">
    <property type="term" value="C:pore complex"/>
    <property type="evidence" value="ECO:0007669"/>
    <property type="project" value="UniProtKB-KW"/>
</dbReference>
<dbReference type="GO" id="GO:0008308">
    <property type="term" value="F:voltage-gated monoatomic anion channel activity"/>
    <property type="evidence" value="ECO:0007669"/>
    <property type="project" value="InterPro"/>
</dbReference>
<keyword evidence="4" id="KW-1134">Transmembrane beta strand</keyword>
<reference evidence="11 12" key="1">
    <citation type="submission" date="2016-03" db="EMBL/GenBank/DDBJ databases">
        <title>Choanephora cucurbitarum.</title>
        <authorList>
            <person name="Min B."/>
            <person name="Park H."/>
            <person name="Park J.-H."/>
            <person name="Shin H.-D."/>
            <person name="Choi I.-G."/>
        </authorList>
    </citation>
    <scope>NUCLEOTIDE SEQUENCE [LARGE SCALE GENOMIC DNA]</scope>
    <source>
        <strain evidence="11 12">KUS-F28377</strain>
    </source>
</reference>
<gene>
    <name evidence="11" type="ORF">A0J61_02272</name>
</gene>
<dbReference type="InterPro" id="IPR027246">
    <property type="entry name" value="Porin_Euk/Tom40"/>
</dbReference>
<evidence type="ECO:0000256" key="7">
    <source>
        <dbReference type="ARBA" id="ARBA00023065"/>
    </source>
</evidence>
<dbReference type="OrthoDB" id="7827681at2759"/>
<dbReference type="InterPro" id="IPR023614">
    <property type="entry name" value="Porin_dom_sf"/>
</dbReference>
<protein>
    <submittedName>
        <fullName evidence="11">Mitochondrial outer membrane protein porin</fullName>
    </submittedName>
</protein>
<keyword evidence="9" id="KW-0496">Mitochondrion</keyword>
<keyword evidence="7" id="KW-0406">Ion transport</keyword>
<keyword evidence="3" id="KW-0813">Transport</keyword>
<dbReference type="Pfam" id="PF01459">
    <property type="entry name" value="Porin_3"/>
    <property type="match status" value="1"/>
</dbReference>
<comment type="subcellular location">
    <subcellularLocation>
        <location evidence="1">Mitochondrion outer membrane</location>
    </subcellularLocation>
</comment>
<keyword evidence="10" id="KW-0472">Membrane</keyword>
<evidence type="ECO:0000256" key="9">
    <source>
        <dbReference type="ARBA" id="ARBA00023128"/>
    </source>
</evidence>
<evidence type="ECO:0000313" key="12">
    <source>
        <dbReference type="Proteomes" id="UP000093000"/>
    </source>
</evidence>
<dbReference type="FunFam" id="2.40.160.10:FF:000012">
    <property type="entry name" value="Voltage-dependent anion-selective channel"/>
    <property type="match status" value="1"/>
</dbReference>
<dbReference type="AlphaFoldDB" id="A0A1C7NKL4"/>
<accession>A0A1C7NKL4</accession>
<sequence length="284" mass="30861">MSIPVAYNDIGKSSKDLLTKDFAIGGVKLEVKSTTSNGITFKVNSHRDNKTGIIVGDIESKYTDKARGISFTEAWTTSNHLNGRLELENNLAKGLKLELIGSYVPSIHHKSARLNAVYKQPHMNTTGSLDMFSHNVNVNTTIGANGYVAGGEIAYGLKNAKIQRYSAAIGYSTFNYAVALQATNNCNDYAASYYHRISSELEASGKATWRNKDGMNAVALEVGFKRQLDPTASIKGKITNTGLVSASYTQLIRQGVKVNVGAFVDSTRLDQNVHKLGLALTFEK</sequence>
<dbReference type="Gene3D" id="2.40.160.10">
    <property type="entry name" value="Porin"/>
    <property type="match status" value="1"/>
</dbReference>
<dbReference type="CDD" id="cd07306">
    <property type="entry name" value="Porin3_VDAC"/>
    <property type="match status" value="1"/>
</dbReference>
<keyword evidence="8" id="KW-0626">Porin</keyword>
<name>A0A1C7NKL4_9FUNG</name>
<keyword evidence="6" id="KW-1000">Mitochondrion outer membrane</keyword>
<dbReference type="EMBL" id="LUGH01000083">
    <property type="protein sequence ID" value="OBZ89683.1"/>
    <property type="molecule type" value="Genomic_DNA"/>
</dbReference>
<dbReference type="InParanoid" id="A0A1C7NKL4"/>
<dbReference type="InterPro" id="IPR001925">
    <property type="entry name" value="Porin_Euk"/>
</dbReference>
<dbReference type="PANTHER" id="PTHR11743">
    <property type="entry name" value="VOLTAGE-DEPENDENT ANION-SELECTIVE CHANNEL"/>
    <property type="match status" value="1"/>
</dbReference>
<evidence type="ECO:0000256" key="2">
    <source>
        <dbReference type="ARBA" id="ARBA00007780"/>
    </source>
</evidence>
<evidence type="ECO:0000256" key="4">
    <source>
        <dbReference type="ARBA" id="ARBA00022452"/>
    </source>
</evidence>
<evidence type="ECO:0000256" key="6">
    <source>
        <dbReference type="ARBA" id="ARBA00022787"/>
    </source>
</evidence>
<evidence type="ECO:0000256" key="1">
    <source>
        <dbReference type="ARBA" id="ARBA00004294"/>
    </source>
</evidence>
<dbReference type="STRING" id="101091.A0A1C7NKL4"/>
<evidence type="ECO:0000256" key="3">
    <source>
        <dbReference type="ARBA" id="ARBA00022448"/>
    </source>
</evidence>
<dbReference type="Proteomes" id="UP000093000">
    <property type="component" value="Unassembled WGS sequence"/>
</dbReference>
<dbReference type="GO" id="GO:0015288">
    <property type="term" value="F:porin activity"/>
    <property type="evidence" value="ECO:0007669"/>
    <property type="project" value="UniProtKB-KW"/>
</dbReference>
<proteinExistence type="inferred from homology"/>
<organism evidence="11 12">
    <name type="scientific">Choanephora cucurbitarum</name>
    <dbReference type="NCBI Taxonomy" id="101091"/>
    <lineage>
        <taxon>Eukaryota</taxon>
        <taxon>Fungi</taxon>
        <taxon>Fungi incertae sedis</taxon>
        <taxon>Mucoromycota</taxon>
        <taxon>Mucoromycotina</taxon>
        <taxon>Mucoromycetes</taxon>
        <taxon>Mucorales</taxon>
        <taxon>Mucorineae</taxon>
        <taxon>Choanephoraceae</taxon>
        <taxon>Choanephoroideae</taxon>
        <taxon>Choanephora</taxon>
    </lineage>
</organism>
<keyword evidence="5" id="KW-0812">Transmembrane</keyword>
<keyword evidence="12" id="KW-1185">Reference proteome</keyword>
<dbReference type="PANTHER" id="PTHR11743:SF70">
    <property type="entry name" value="GH26960P-RELATED"/>
    <property type="match status" value="1"/>
</dbReference>
<dbReference type="PRINTS" id="PR00185">
    <property type="entry name" value="EUKARYTPORIN"/>
</dbReference>
<comment type="similarity">
    <text evidence="2">Belongs to the eukaryotic mitochondrial porin family.</text>
</comment>
<dbReference type="GO" id="GO:0005741">
    <property type="term" value="C:mitochondrial outer membrane"/>
    <property type="evidence" value="ECO:0007669"/>
    <property type="project" value="UniProtKB-SubCell"/>
</dbReference>
<evidence type="ECO:0000256" key="10">
    <source>
        <dbReference type="ARBA" id="ARBA00023136"/>
    </source>
</evidence>